<keyword evidence="1" id="KW-0812">Transmembrane</keyword>
<gene>
    <name evidence="2" type="ORF">O0S08_48710</name>
</gene>
<feature type="transmembrane region" description="Helical" evidence="1">
    <location>
        <begin position="96"/>
        <end position="115"/>
    </location>
</feature>
<sequence>MPAGGGAAGGPILTAEADMRWYHYVAYFFGGAFLANFVPHFVQGVSGAPFQSPFADPPGEGLSSATVNVAWGLFNLLVAYLLLLRVGDLDLRRWSHFTATAAGFVAMSLMLARAFGRLHGGNL</sequence>
<keyword evidence="1" id="KW-0472">Membrane</keyword>
<keyword evidence="3" id="KW-1185">Reference proteome</keyword>
<proteinExistence type="predicted"/>
<feature type="transmembrane region" description="Helical" evidence="1">
    <location>
        <begin position="62"/>
        <end position="84"/>
    </location>
</feature>
<organism evidence="2 3">
    <name type="scientific">Nannocystis punicea</name>
    <dbReference type="NCBI Taxonomy" id="2995304"/>
    <lineage>
        <taxon>Bacteria</taxon>
        <taxon>Pseudomonadati</taxon>
        <taxon>Myxococcota</taxon>
        <taxon>Polyangia</taxon>
        <taxon>Nannocystales</taxon>
        <taxon>Nannocystaceae</taxon>
        <taxon>Nannocystis</taxon>
    </lineage>
</organism>
<dbReference type="Proteomes" id="UP001164459">
    <property type="component" value="Chromosome"/>
</dbReference>
<feature type="transmembrane region" description="Helical" evidence="1">
    <location>
        <begin position="21"/>
        <end position="42"/>
    </location>
</feature>
<reference evidence="2" key="1">
    <citation type="submission" date="2022-11" db="EMBL/GenBank/DDBJ databases">
        <title>Minimal conservation of predation-associated metabolite biosynthetic gene clusters underscores biosynthetic potential of Myxococcota including descriptions for ten novel species: Archangium lansinium sp. nov., Myxococcus landrumus sp. nov., Nannocystis bai.</title>
        <authorList>
            <person name="Ahearne A."/>
            <person name="Stevens C."/>
            <person name="Dowd S."/>
        </authorList>
    </citation>
    <scope>NUCLEOTIDE SEQUENCE</scope>
    <source>
        <strain evidence="2">Fl3</strain>
    </source>
</reference>
<evidence type="ECO:0000313" key="3">
    <source>
        <dbReference type="Proteomes" id="UP001164459"/>
    </source>
</evidence>
<evidence type="ECO:0000256" key="1">
    <source>
        <dbReference type="SAM" id="Phobius"/>
    </source>
</evidence>
<evidence type="ECO:0000313" key="2">
    <source>
        <dbReference type="EMBL" id="WAS94068.1"/>
    </source>
</evidence>
<protein>
    <submittedName>
        <fullName evidence="2">Uncharacterized protein</fullName>
    </submittedName>
</protein>
<accession>A0ABY7H4H4</accession>
<keyword evidence="1" id="KW-1133">Transmembrane helix</keyword>
<dbReference type="EMBL" id="CP114040">
    <property type="protein sequence ID" value="WAS94068.1"/>
    <property type="molecule type" value="Genomic_DNA"/>
</dbReference>
<name>A0ABY7H4H4_9BACT</name>